<keyword evidence="6 7" id="KW-0472">Membrane</keyword>
<evidence type="ECO:0000313" key="9">
    <source>
        <dbReference type="Proteomes" id="UP000479710"/>
    </source>
</evidence>
<feature type="transmembrane region" description="Helical" evidence="7">
    <location>
        <begin position="208"/>
        <end position="226"/>
    </location>
</feature>
<keyword evidence="4 7" id="KW-0812">Transmembrane</keyword>
<reference evidence="8 9" key="1">
    <citation type="submission" date="2019-11" db="EMBL/GenBank/DDBJ databases">
        <title>Whole genome sequence of Oryza granulata.</title>
        <authorList>
            <person name="Li W."/>
        </authorList>
    </citation>
    <scope>NUCLEOTIDE SEQUENCE [LARGE SCALE GENOMIC DNA]</scope>
    <source>
        <strain evidence="9">cv. Menghai</strain>
        <tissue evidence="8">Leaf</tissue>
    </source>
</reference>
<feature type="transmembrane region" description="Helical" evidence="7">
    <location>
        <begin position="233"/>
        <end position="253"/>
    </location>
</feature>
<dbReference type="EMBL" id="SPHZ02000006">
    <property type="protein sequence ID" value="KAF0914247.1"/>
    <property type="molecule type" value="Genomic_DNA"/>
</dbReference>
<dbReference type="GO" id="GO:0016020">
    <property type="term" value="C:membrane"/>
    <property type="evidence" value="ECO:0007669"/>
    <property type="project" value="UniProtKB-SubCell"/>
</dbReference>
<dbReference type="PANTHER" id="PTHR31326">
    <property type="entry name" value="PROTEIN CLT2, CHLOROPLASTIC"/>
    <property type="match status" value="1"/>
</dbReference>
<evidence type="ECO:0000256" key="2">
    <source>
        <dbReference type="ARBA" id="ARBA00006690"/>
    </source>
</evidence>
<feature type="transmembrane region" description="Helical" evidence="7">
    <location>
        <begin position="141"/>
        <end position="161"/>
    </location>
</feature>
<name>A0A6G1DP16_9ORYZ</name>
<proteinExistence type="inferred from homology"/>
<evidence type="ECO:0000256" key="4">
    <source>
        <dbReference type="ARBA" id="ARBA00022692"/>
    </source>
</evidence>
<comment type="caution">
    <text evidence="8">The sequence shown here is derived from an EMBL/GenBank/DDBJ whole genome shotgun (WGS) entry which is preliminary data.</text>
</comment>
<dbReference type="Pfam" id="PF08627">
    <property type="entry name" value="CRT-like"/>
    <property type="match status" value="1"/>
</dbReference>
<evidence type="ECO:0000256" key="5">
    <source>
        <dbReference type="ARBA" id="ARBA00022989"/>
    </source>
</evidence>
<feature type="transmembrane region" description="Helical" evidence="7">
    <location>
        <begin position="108"/>
        <end position="129"/>
    </location>
</feature>
<evidence type="ECO:0000256" key="7">
    <source>
        <dbReference type="SAM" id="Phobius"/>
    </source>
</evidence>
<sequence length="258" mass="27203">MAVAVVHGSEQKPTDPREIFKHTNAMFISLLLSSPLPSPPPPLGPLLGCGARRSAASLQASLPSPRHVSLAAARWDGGGRWLVGTPRARVAARAGVSREGSDGDGGGGTGIAAAAAATVVLAVMNRVLYKLALVPMRNYPFFLAQVTTFGYVIVYFSILFIRYHAGIVTKEMLALPKSRFMLIGLLEALGVASGMAAAAMLPGPSIPVLSQSFLVWQLILSVLILGRKYRANQIFGCLLVTAGVILAVARCVLEQLAF</sequence>
<dbReference type="PANTHER" id="PTHR31326:SF1">
    <property type="entry name" value="PROTEIN CLT2, CHLOROPLASTIC"/>
    <property type="match status" value="1"/>
</dbReference>
<evidence type="ECO:0000256" key="3">
    <source>
        <dbReference type="ARBA" id="ARBA00022448"/>
    </source>
</evidence>
<protein>
    <submittedName>
        <fullName evidence="8">Uncharacterized protein</fullName>
    </submittedName>
</protein>
<evidence type="ECO:0000256" key="6">
    <source>
        <dbReference type="ARBA" id="ARBA00023136"/>
    </source>
</evidence>
<dbReference type="AlphaFoldDB" id="A0A6G1DP16"/>
<gene>
    <name evidence="8" type="ORF">E2562_027811</name>
</gene>
<dbReference type="InterPro" id="IPR013936">
    <property type="entry name" value="CRT-like"/>
</dbReference>
<evidence type="ECO:0000313" key="8">
    <source>
        <dbReference type="EMBL" id="KAF0914247.1"/>
    </source>
</evidence>
<dbReference type="Proteomes" id="UP000479710">
    <property type="component" value="Unassembled WGS sequence"/>
</dbReference>
<accession>A0A6G1DP16</accession>
<keyword evidence="3" id="KW-0813">Transport</keyword>
<dbReference type="OrthoDB" id="416555at2759"/>
<comment type="similarity">
    <text evidence="2">Belongs to the CRT-like transporter family.</text>
</comment>
<feature type="transmembrane region" description="Helical" evidence="7">
    <location>
        <begin position="182"/>
        <end position="202"/>
    </location>
</feature>
<keyword evidence="9" id="KW-1185">Reference proteome</keyword>
<keyword evidence="5 7" id="KW-1133">Transmembrane helix</keyword>
<organism evidence="8 9">
    <name type="scientific">Oryza meyeriana var. granulata</name>
    <dbReference type="NCBI Taxonomy" id="110450"/>
    <lineage>
        <taxon>Eukaryota</taxon>
        <taxon>Viridiplantae</taxon>
        <taxon>Streptophyta</taxon>
        <taxon>Embryophyta</taxon>
        <taxon>Tracheophyta</taxon>
        <taxon>Spermatophyta</taxon>
        <taxon>Magnoliopsida</taxon>
        <taxon>Liliopsida</taxon>
        <taxon>Poales</taxon>
        <taxon>Poaceae</taxon>
        <taxon>BOP clade</taxon>
        <taxon>Oryzoideae</taxon>
        <taxon>Oryzeae</taxon>
        <taxon>Oryzinae</taxon>
        <taxon>Oryza</taxon>
        <taxon>Oryza meyeriana</taxon>
    </lineage>
</organism>
<evidence type="ECO:0000256" key="1">
    <source>
        <dbReference type="ARBA" id="ARBA00004141"/>
    </source>
</evidence>
<comment type="subcellular location">
    <subcellularLocation>
        <location evidence="1">Membrane</location>
        <topology evidence="1">Multi-pass membrane protein</topology>
    </subcellularLocation>
</comment>